<keyword evidence="10" id="KW-1185">Reference proteome</keyword>
<dbReference type="OrthoDB" id="9809379at2"/>
<name>I7L942_9CORY</name>
<dbReference type="SMART" id="SM00382">
    <property type="entry name" value="AAA"/>
    <property type="match status" value="1"/>
</dbReference>
<proteinExistence type="inferred from homology"/>
<dbReference type="InterPro" id="IPR041626">
    <property type="entry name" value="Prot_ATP_ID_OB_N"/>
</dbReference>
<dbReference type="AlphaFoldDB" id="I7L942"/>
<organism evidence="8 11">
    <name type="scientific">Corynebacterium otitidis ATCC 51513</name>
    <dbReference type="NCBI Taxonomy" id="883169"/>
    <lineage>
        <taxon>Bacteria</taxon>
        <taxon>Bacillati</taxon>
        <taxon>Actinomycetota</taxon>
        <taxon>Actinomycetes</taxon>
        <taxon>Mycobacteriales</taxon>
        <taxon>Corynebacteriaceae</taxon>
        <taxon>Corynebacterium</taxon>
    </lineage>
</organism>
<dbReference type="RefSeq" id="WP_004600541.1">
    <property type="nucleotide sequence ID" value="NZ_HF541866.1"/>
</dbReference>
<keyword evidence="1 4" id="KW-0547">Nucleotide-binding</keyword>
<dbReference type="PROSITE" id="PS00674">
    <property type="entry name" value="AAA"/>
    <property type="match status" value="1"/>
</dbReference>
<evidence type="ECO:0000256" key="2">
    <source>
        <dbReference type="ARBA" id="ARBA00022840"/>
    </source>
</evidence>
<evidence type="ECO:0000256" key="4">
    <source>
        <dbReference type="HAMAP-Rule" id="MF_02112"/>
    </source>
</evidence>
<evidence type="ECO:0000256" key="3">
    <source>
        <dbReference type="ARBA" id="ARBA00023054"/>
    </source>
</evidence>
<dbReference type="eggNOG" id="COG1222">
    <property type="taxonomic scope" value="Bacteria"/>
</dbReference>
<comment type="caution">
    <text evidence="8">The sequence shown here is derived from an EMBL/GenBank/DDBJ whole genome shotgun (WGS) entry which is preliminary data.</text>
</comment>
<gene>
    <name evidence="4" type="primary">arc</name>
    <name evidence="8" type="ORF">BN46_0841</name>
    <name evidence="9" type="ORF">HMPREF9719_00651</name>
</gene>
<dbReference type="Pfam" id="PF17758">
    <property type="entry name" value="Prot_ATP_ID_OB_N"/>
    <property type="match status" value="1"/>
</dbReference>
<feature type="domain" description="AAA+ ATPase" evidence="7">
    <location>
        <begin position="235"/>
        <end position="396"/>
    </location>
</feature>
<sequence>MTLSRPDTGHTGRDEGDRRFHGDLLRENRTLSARNKKLAELLKASRDKLDTLRQQIEDLNQPPSTYGTFLERSEDGEHAEIVALGRQMRVPVSPAVSFGELEAGTLVRLGEGSQVLEACGPSPTGEVAAIKEVLDDRRAVVVDSAGDARVVRLSRAVREAARGPRPGDEVLVEPKAGVAVELLPVTDVAQLSLEEVPEVSYEDIGGLDEQIATIHDAVELPFLHPELFRSYDLKPPKGVLLYGPPGCGKTLIAKAVAHSLASKTLRGDCPCLDTEAPESPRAYFLNIKGPELLNKYVGETERQVRAIFERARELAADGSAVVVFFDEMESLFRTRGSGKSSDVETTVVPQLLTELDGVEQLENVIVIGATNREELIDPALMRPGRLDVKIPVARPDRKAGADIFARYLSGGIPLAGPAAELVDAGVAVLYEKRPVLEVEFVDGSSRAMTADEFVSGAMIASVVDRAKKIAVKDELSGGRPGITAEHVRAAARQEAAENEALAGGEDPSAWLHISGLKGKKVRFVRRIGREGS</sequence>
<comment type="subunit">
    <text evidence="4">Homohexamer. Assembles into a hexameric ring structure.</text>
</comment>
<evidence type="ECO:0000256" key="1">
    <source>
        <dbReference type="ARBA" id="ARBA00022741"/>
    </source>
</evidence>
<dbReference type="STRING" id="29321.AAV33_00335"/>
<dbReference type="InterPro" id="IPR032501">
    <property type="entry name" value="Prot_ATP_ID_OB_2nd"/>
</dbReference>
<dbReference type="InterPro" id="IPR012340">
    <property type="entry name" value="NA-bd_OB-fold"/>
</dbReference>
<dbReference type="InterPro" id="IPR003959">
    <property type="entry name" value="ATPase_AAA_core"/>
</dbReference>
<keyword evidence="2 4" id="KW-0067">ATP-binding</keyword>
<dbReference type="HOGENOM" id="CLU_036054_0_0_11"/>
<dbReference type="Proteomes" id="UP000006078">
    <property type="component" value="Unassembled WGS sequence"/>
</dbReference>
<dbReference type="PANTHER" id="PTHR23077">
    <property type="entry name" value="AAA-FAMILY ATPASE"/>
    <property type="match status" value="1"/>
</dbReference>
<dbReference type="Gene3D" id="2.40.50.140">
    <property type="entry name" value="Nucleic acid-binding proteins"/>
    <property type="match status" value="2"/>
</dbReference>
<accession>I7L942</accession>
<dbReference type="PATRIC" id="fig|883169.3.peg.623"/>
<evidence type="ECO:0000256" key="6">
    <source>
        <dbReference type="SAM" id="MobiDB-lite"/>
    </source>
</evidence>
<dbReference type="InterPro" id="IPR027417">
    <property type="entry name" value="P-loop_NTPase"/>
</dbReference>
<reference evidence="9 10" key="2">
    <citation type="submission" date="2012-08" db="EMBL/GenBank/DDBJ databases">
        <title>The Genome Sequence of Turicella otitidis ATCC 51513.</title>
        <authorList>
            <consortium name="The Broad Institute Genome Sequencing Platform"/>
            <person name="Earl A."/>
            <person name="Ward D."/>
            <person name="Feldgarden M."/>
            <person name="Gevers D."/>
            <person name="Huys G."/>
            <person name="Walker B."/>
            <person name="Young S.K."/>
            <person name="Zeng Q."/>
            <person name="Gargeya S."/>
            <person name="Fitzgerald M."/>
            <person name="Haas B."/>
            <person name="Abouelleil A."/>
            <person name="Alvarado L."/>
            <person name="Arachchi H.M."/>
            <person name="Berlin A.M."/>
            <person name="Chapman S.B."/>
            <person name="Goldberg J."/>
            <person name="Griggs A."/>
            <person name="Gujja S."/>
            <person name="Hansen M."/>
            <person name="Howarth C."/>
            <person name="Imamovic A."/>
            <person name="Larimer J."/>
            <person name="McCowen C."/>
            <person name="Montmayeur A."/>
            <person name="Murphy C."/>
            <person name="Neiman D."/>
            <person name="Pearson M."/>
            <person name="Priest M."/>
            <person name="Roberts A."/>
            <person name="Saif S."/>
            <person name="Shea T."/>
            <person name="Sisk P."/>
            <person name="Sykes S."/>
            <person name="Wortman J."/>
            <person name="Nusbaum C."/>
            <person name="Birren B."/>
        </authorList>
    </citation>
    <scope>NUCLEOTIDE SEQUENCE [LARGE SCALE GENOMIC DNA]</scope>
    <source>
        <strain evidence="9 10">ATCC 51513</strain>
    </source>
</reference>
<evidence type="ECO:0000313" key="11">
    <source>
        <dbReference type="Proteomes" id="UP000011016"/>
    </source>
</evidence>
<dbReference type="GO" id="GO:0010498">
    <property type="term" value="P:proteasomal protein catabolic process"/>
    <property type="evidence" value="ECO:0007669"/>
    <property type="project" value="InterPro"/>
</dbReference>
<dbReference type="NCBIfam" id="TIGR03689">
    <property type="entry name" value="pup_AAA"/>
    <property type="match status" value="1"/>
</dbReference>
<dbReference type="Gene3D" id="1.10.8.60">
    <property type="match status" value="1"/>
</dbReference>
<evidence type="ECO:0000313" key="10">
    <source>
        <dbReference type="Proteomes" id="UP000006078"/>
    </source>
</evidence>
<dbReference type="Proteomes" id="UP000011016">
    <property type="component" value="Unassembled WGS sequence"/>
</dbReference>
<dbReference type="SUPFAM" id="SSF52540">
    <property type="entry name" value="P-loop containing nucleoside triphosphate hydrolases"/>
    <property type="match status" value="1"/>
</dbReference>
<dbReference type="Gene3D" id="1.20.5.170">
    <property type="match status" value="1"/>
</dbReference>
<dbReference type="FunFam" id="3.40.50.300:FF:001025">
    <property type="entry name" value="ATPase family, AAA domain-containing 2B"/>
    <property type="match status" value="1"/>
</dbReference>
<dbReference type="GO" id="GO:0005524">
    <property type="term" value="F:ATP binding"/>
    <property type="evidence" value="ECO:0007669"/>
    <property type="project" value="UniProtKB-UniRule"/>
</dbReference>
<dbReference type="Pfam" id="PF16450">
    <property type="entry name" value="Prot_ATP_ID_OB_C"/>
    <property type="match status" value="1"/>
</dbReference>
<dbReference type="EMBL" id="CAJZ01000116">
    <property type="protein sequence ID" value="CCI83572.1"/>
    <property type="molecule type" value="Genomic_DNA"/>
</dbReference>
<dbReference type="InterPro" id="IPR022482">
    <property type="entry name" value="Proteasome_ATPase"/>
</dbReference>
<evidence type="ECO:0000256" key="5">
    <source>
        <dbReference type="RuleBase" id="RU003651"/>
    </source>
</evidence>
<feature type="region of interest" description="Disordered" evidence="6">
    <location>
        <begin position="1"/>
        <end position="21"/>
    </location>
</feature>
<dbReference type="InterPro" id="IPR003593">
    <property type="entry name" value="AAA+_ATPase"/>
</dbReference>
<dbReference type="Gene3D" id="3.40.50.300">
    <property type="entry name" value="P-loop containing nucleotide triphosphate hydrolases"/>
    <property type="match status" value="1"/>
</dbReference>
<dbReference type="InterPro" id="IPR003960">
    <property type="entry name" value="ATPase_AAA_CS"/>
</dbReference>
<dbReference type="GO" id="GO:0019941">
    <property type="term" value="P:modification-dependent protein catabolic process"/>
    <property type="evidence" value="ECO:0007669"/>
    <property type="project" value="InterPro"/>
</dbReference>
<evidence type="ECO:0000313" key="8">
    <source>
        <dbReference type="EMBL" id="CCI83572.1"/>
    </source>
</evidence>
<comment type="similarity">
    <text evidence="4 5">Belongs to the AAA ATPase family.</text>
</comment>
<protein>
    <recommendedName>
        <fullName evidence="4">AAA ATPase forming ring-shaped complexes</fullName>
        <shortName evidence="4">ARC</shortName>
    </recommendedName>
</protein>
<evidence type="ECO:0000313" key="9">
    <source>
        <dbReference type="EMBL" id="EJZ82426.1"/>
    </source>
</evidence>
<dbReference type="InterPro" id="IPR050168">
    <property type="entry name" value="AAA_ATPase_domain"/>
</dbReference>
<feature type="coiled-coil region" evidence="4">
    <location>
        <begin position="35"/>
        <end position="62"/>
    </location>
</feature>
<feature type="binding site" evidence="4">
    <location>
        <begin position="246"/>
        <end position="251"/>
    </location>
    <ligand>
        <name>ATP</name>
        <dbReference type="ChEBI" id="CHEBI:30616"/>
    </ligand>
</feature>
<reference evidence="8 11" key="1">
    <citation type="journal article" date="2012" name="J. Bacteriol.">
        <title>Draft Genome Sequence of Turicella otitidis ATCC 51513, Isolated from Middle Ear Fluid from a Child with Otitis Media.</title>
        <authorList>
            <person name="Brinkrolf K."/>
            <person name="Schneider J."/>
            <person name="Knecht M."/>
            <person name="Ruckert C."/>
            <person name="Tauch A."/>
        </authorList>
    </citation>
    <scope>NUCLEOTIDE SEQUENCE [LARGE SCALE GENOMIC DNA]</scope>
    <source>
        <strain evidence="8 11">ATCC 51513</strain>
    </source>
</reference>
<dbReference type="EMBL" id="AHAE01000032">
    <property type="protein sequence ID" value="EJZ82426.1"/>
    <property type="molecule type" value="Genomic_DNA"/>
</dbReference>
<feature type="compositionally biased region" description="Basic and acidic residues" evidence="6">
    <location>
        <begin position="7"/>
        <end position="21"/>
    </location>
</feature>
<evidence type="ECO:0000259" key="7">
    <source>
        <dbReference type="SMART" id="SM00382"/>
    </source>
</evidence>
<dbReference type="PANTHER" id="PTHR23077:SF144">
    <property type="entry name" value="PROTEASOME-ASSOCIATED ATPASE"/>
    <property type="match status" value="1"/>
</dbReference>
<dbReference type="GO" id="GO:0016887">
    <property type="term" value="F:ATP hydrolysis activity"/>
    <property type="evidence" value="ECO:0007669"/>
    <property type="project" value="UniProtKB-UniRule"/>
</dbReference>
<dbReference type="Pfam" id="PF00004">
    <property type="entry name" value="AAA"/>
    <property type="match status" value="1"/>
</dbReference>
<keyword evidence="3 4" id="KW-0175">Coiled coil</keyword>
<dbReference type="GO" id="GO:0000502">
    <property type="term" value="C:proteasome complex"/>
    <property type="evidence" value="ECO:0007669"/>
    <property type="project" value="UniProtKB-KW"/>
</dbReference>
<dbReference type="HAMAP" id="MF_02112">
    <property type="entry name" value="ARC_ATPase"/>
    <property type="match status" value="1"/>
</dbReference>
<keyword evidence="8" id="KW-0647">Proteasome</keyword>